<dbReference type="PROSITE" id="PS50178">
    <property type="entry name" value="ZF_FYVE"/>
    <property type="match status" value="1"/>
</dbReference>
<feature type="region of interest" description="Disordered" evidence="5">
    <location>
        <begin position="766"/>
        <end position="827"/>
    </location>
</feature>
<feature type="compositionally biased region" description="Low complexity" evidence="5">
    <location>
        <begin position="594"/>
        <end position="609"/>
    </location>
</feature>
<keyword evidence="3" id="KW-0862">Zinc</keyword>
<feature type="region of interest" description="Disordered" evidence="5">
    <location>
        <begin position="568"/>
        <end position="613"/>
    </location>
</feature>
<dbReference type="CDD" id="cd00065">
    <property type="entry name" value="FYVE_like_SF"/>
    <property type="match status" value="1"/>
</dbReference>
<sequence length="976" mass="109867">MRLDQLRTRSTSARPTTKAADSDARPRRCHSVMPRAPKPPVPRPPAPSPASPSSSSSVLLKTHVNAVQLPPVEKLFSRAELEPRTKKKLVRVANETSNALIKDTLAQDEPGAVLWRPAPRLGGAPSGIHVLRGTARDVDKASDATRVRAVSDNVHASIEEFALLFKLDSSREAADHLLLFNADLVQHATLYTLVAPSGQQPRRYVGVKWALVASPSRFFRKRDFCYLECQKEFTDAKGRRGWVRSLHSLKLPCCPPLEKDYGIVRASIYRSGLTAVETDEPGVLSVTYTVELDLKGRMALELLQPKFVAQRVAALATVDKLLQQQRLSSSPLLGDLDIPNKRRTQGSCNLCFRELALSGGLRDTLAAIANRSTRSKRYVCRKCGEGICRRCSDDWWLDVPVVGRTKVRICTVCSAEAKQSHISAHGVHAGTCPIRGSDSESLTQVEGETHPNLLDAPLQHAKRHSLSMMERCDNAASFFAQQEEIKHDLELRATELNQRVKIWDDMQVHERDTSVRPDQQQQAQKVLLQEQRKRKAKAREQKTDQLLRHVPSSSFFVHEEEKQELEIEVVSQHPQPQSISTHESENAERRQRVDQISSSVSSEDISSQEFSDTEGEAVIRLTAEAGTRLSSHYRDSDLSDYEEHTIDGLGEIRTTTDITRWWQDQQLPGHAGEQEQVRLRADLSPVSSLKKDTQGGSHNGNEGKREMRQLQQQPVQVVSAEKQESVHVSHHQKQESMNEIQHQRHKYDPQQRQQLEEFEELARYQEEQARRRQESDFEEMAQYQEEQVRRRHQSADPAVRRGDSQKPHRLSPPPLNQIQQQKEKSKHMLRNHQVGGVDHFECNVQKNGLQSSKDWYLQQQRQQHLDVAETKHASVGASQALDESVGDDVELMETSQGEWVPANQARVSKTVPAVSSIVSSPRRNLGFYSCYGSSEDMCEKGSEKPSCKCKTNAFTPTESVGTVLFDGKWISTPGAS</sequence>
<comment type="caution">
    <text evidence="8">The sequence shown here is derived from an EMBL/GenBank/DDBJ whole genome shotgun (WGS) entry which is preliminary data.</text>
</comment>
<evidence type="ECO:0000313" key="9">
    <source>
        <dbReference type="Proteomes" id="UP001162031"/>
    </source>
</evidence>
<dbReference type="InterPro" id="IPR017455">
    <property type="entry name" value="Znf_FYVE-rel"/>
</dbReference>
<name>A0AAV0TDL7_HYABA</name>
<dbReference type="Gene3D" id="3.30.40.10">
    <property type="entry name" value="Zinc/RING finger domain, C3HC4 (zinc finger)"/>
    <property type="match status" value="1"/>
</dbReference>
<feature type="compositionally biased region" description="Pro residues" evidence="5">
    <location>
        <begin position="36"/>
        <end position="50"/>
    </location>
</feature>
<dbReference type="PANTHER" id="PTHR13510:SF44">
    <property type="entry name" value="RABENOSYN-5"/>
    <property type="match status" value="1"/>
</dbReference>
<evidence type="ECO:0000313" key="8">
    <source>
        <dbReference type="EMBL" id="CAI5719089.1"/>
    </source>
</evidence>
<dbReference type="Gene3D" id="3.30.530.20">
    <property type="match status" value="1"/>
</dbReference>
<evidence type="ECO:0000256" key="1">
    <source>
        <dbReference type="ARBA" id="ARBA00022723"/>
    </source>
</evidence>
<proteinExistence type="predicted"/>
<gene>
    <name evidence="8" type="ORF">HBR001_LOCUS2128</name>
</gene>
<dbReference type="EMBL" id="CANTFL010000226">
    <property type="protein sequence ID" value="CAI5719089.1"/>
    <property type="molecule type" value="Genomic_DNA"/>
</dbReference>
<evidence type="ECO:0000256" key="5">
    <source>
        <dbReference type="SAM" id="MobiDB-lite"/>
    </source>
</evidence>
<feature type="domain" description="START" evidence="7">
    <location>
        <begin position="115"/>
        <end position="308"/>
    </location>
</feature>
<keyword evidence="1" id="KW-0479">Metal-binding</keyword>
<evidence type="ECO:0000256" key="4">
    <source>
        <dbReference type="PROSITE-ProRule" id="PRU00091"/>
    </source>
</evidence>
<feature type="domain" description="FYVE-type" evidence="6">
    <location>
        <begin position="342"/>
        <end position="418"/>
    </location>
</feature>
<reference evidence="8" key="1">
    <citation type="submission" date="2022-12" db="EMBL/GenBank/DDBJ databases">
        <authorList>
            <person name="Webb A."/>
        </authorList>
    </citation>
    <scope>NUCLEOTIDE SEQUENCE</scope>
    <source>
        <strain evidence="8">Hp1</strain>
    </source>
</reference>
<dbReference type="GO" id="GO:0008270">
    <property type="term" value="F:zinc ion binding"/>
    <property type="evidence" value="ECO:0007669"/>
    <property type="project" value="UniProtKB-KW"/>
</dbReference>
<organism evidence="8 9">
    <name type="scientific">Hyaloperonospora brassicae</name>
    <name type="common">Brassica downy mildew</name>
    <name type="synonym">Peronospora brassicae</name>
    <dbReference type="NCBI Taxonomy" id="162125"/>
    <lineage>
        <taxon>Eukaryota</taxon>
        <taxon>Sar</taxon>
        <taxon>Stramenopiles</taxon>
        <taxon>Oomycota</taxon>
        <taxon>Peronosporomycetes</taxon>
        <taxon>Peronosporales</taxon>
        <taxon>Peronosporaceae</taxon>
        <taxon>Hyaloperonospora</taxon>
    </lineage>
</organism>
<dbReference type="InterPro" id="IPR052727">
    <property type="entry name" value="Rab4/Rab5_effector"/>
</dbReference>
<dbReference type="InterPro" id="IPR013083">
    <property type="entry name" value="Znf_RING/FYVE/PHD"/>
</dbReference>
<feature type="region of interest" description="Disordered" evidence="5">
    <location>
        <begin position="1"/>
        <end position="58"/>
    </location>
</feature>
<accession>A0AAV0TDL7</accession>
<feature type="compositionally biased region" description="Basic and acidic residues" evidence="5">
    <location>
        <begin position="766"/>
        <end position="775"/>
    </location>
</feature>
<feature type="compositionally biased region" description="Basic and acidic residues" evidence="5">
    <location>
        <begin position="582"/>
        <end position="593"/>
    </location>
</feature>
<evidence type="ECO:0000259" key="7">
    <source>
        <dbReference type="PROSITE" id="PS50848"/>
    </source>
</evidence>
<feature type="region of interest" description="Disordered" evidence="5">
    <location>
        <begin position="684"/>
        <end position="751"/>
    </location>
</feature>
<evidence type="ECO:0000256" key="2">
    <source>
        <dbReference type="ARBA" id="ARBA00022771"/>
    </source>
</evidence>
<protein>
    <recommendedName>
        <fullName evidence="10">FYVE-type domain-containing protein</fullName>
    </recommendedName>
</protein>
<dbReference type="Proteomes" id="UP001162031">
    <property type="component" value="Unassembled WGS sequence"/>
</dbReference>
<keyword evidence="2 4" id="KW-0863">Zinc-finger</keyword>
<evidence type="ECO:0000256" key="3">
    <source>
        <dbReference type="ARBA" id="ARBA00022833"/>
    </source>
</evidence>
<dbReference type="InterPro" id="IPR011011">
    <property type="entry name" value="Znf_FYVE_PHD"/>
</dbReference>
<evidence type="ECO:0008006" key="10">
    <source>
        <dbReference type="Google" id="ProtNLM"/>
    </source>
</evidence>
<dbReference type="SUPFAM" id="SSF57903">
    <property type="entry name" value="FYVE/PHD zinc finger"/>
    <property type="match status" value="1"/>
</dbReference>
<feature type="compositionally biased region" description="Basic and acidic residues" evidence="5">
    <location>
        <begin position="721"/>
        <end position="736"/>
    </location>
</feature>
<feature type="compositionally biased region" description="Polar residues" evidence="5">
    <location>
        <begin position="572"/>
        <end position="581"/>
    </location>
</feature>
<dbReference type="SUPFAM" id="SSF55961">
    <property type="entry name" value="Bet v1-like"/>
    <property type="match status" value="1"/>
</dbReference>
<dbReference type="AlphaFoldDB" id="A0AAV0TDL7"/>
<dbReference type="PROSITE" id="PS50848">
    <property type="entry name" value="START"/>
    <property type="match status" value="1"/>
</dbReference>
<dbReference type="GO" id="GO:0008289">
    <property type="term" value="F:lipid binding"/>
    <property type="evidence" value="ECO:0007669"/>
    <property type="project" value="InterPro"/>
</dbReference>
<keyword evidence="9" id="KW-1185">Reference proteome</keyword>
<dbReference type="InterPro" id="IPR023393">
    <property type="entry name" value="START-like_dom_sf"/>
</dbReference>
<dbReference type="PANTHER" id="PTHR13510">
    <property type="entry name" value="FYVE-FINGER-CONTAINING RAB5 EFFECTOR PROTEIN RABENOSYN-5-RELATED"/>
    <property type="match status" value="1"/>
</dbReference>
<evidence type="ECO:0000259" key="6">
    <source>
        <dbReference type="PROSITE" id="PS50178"/>
    </source>
</evidence>
<dbReference type="InterPro" id="IPR002913">
    <property type="entry name" value="START_lipid-bd_dom"/>
</dbReference>